<dbReference type="EMBL" id="JBEPLU010000002">
    <property type="protein sequence ID" value="MET3527934.1"/>
    <property type="molecule type" value="Genomic_DNA"/>
</dbReference>
<organism evidence="2 3">
    <name type="scientific">Phenylobacterium koreense</name>
    <dbReference type="NCBI Taxonomy" id="266125"/>
    <lineage>
        <taxon>Bacteria</taxon>
        <taxon>Pseudomonadati</taxon>
        <taxon>Pseudomonadota</taxon>
        <taxon>Alphaproteobacteria</taxon>
        <taxon>Caulobacterales</taxon>
        <taxon>Caulobacteraceae</taxon>
        <taxon>Phenylobacterium</taxon>
    </lineage>
</organism>
<dbReference type="InterPro" id="IPR045936">
    <property type="entry name" value="DUF6356"/>
</dbReference>
<reference evidence="2 3" key="1">
    <citation type="submission" date="2024-06" db="EMBL/GenBank/DDBJ databases">
        <title>Genomic Encyclopedia of Type Strains, Phase IV (KMG-IV): sequencing the most valuable type-strain genomes for metagenomic binning, comparative biology and taxonomic classification.</title>
        <authorList>
            <person name="Goeker M."/>
        </authorList>
    </citation>
    <scope>NUCLEOTIDE SEQUENCE [LARGE SCALE GENOMIC DNA]</scope>
    <source>
        <strain evidence="2 3">DSM 17809</strain>
    </source>
</reference>
<evidence type="ECO:0000256" key="1">
    <source>
        <dbReference type="SAM" id="Phobius"/>
    </source>
</evidence>
<keyword evidence="1" id="KW-0812">Transmembrane</keyword>
<dbReference type="Proteomes" id="UP001549110">
    <property type="component" value="Unassembled WGS sequence"/>
</dbReference>
<feature type="transmembrane region" description="Helical" evidence="1">
    <location>
        <begin position="26"/>
        <end position="47"/>
    </location>
</feature>
<comment type="caution">
    <text evidence="2">The sequence shown here is derived from an EMBL/GenBank/DDBJ whole genome shotgun (WGS) entry which is preliminary data.</text>
</comment>
<dbReference type="Pfam" id="PF19883">
    <property type="entry name" value="DUF6356"/>
    <property type="match status" value="1"/>
</dbReference>
<proteinExistence type="predicted"/>
<evidence type="ECO:0000313" key="2">
    <source>
        <dbReference type="EMBL" id="MET3527934.1"/>
    </source>
</evidence>
<keyword evidence="1" id="KW-1133">Transmembrane helix</keyword>
<sequence length="71" mass="7618">MLQAFNQHPSSVGETYGQHLAQASSFGATLIAAGAACLVHAIFPFLFERTASLCVQRLHIQMSARSRAAKT</sequence>
<gene>
    <name evidence="2" type="ORF">ABID41_003052</name>
</gene>
<keyword evidence="3" id="KW-1185">Reference proteome</keyword>
<keyword evidence="1" id="KW-0472">Membrane</keyword>
<name>A0ABV2ELJ9_9CAUL</name>
<accession>A0ABV2ELJ9</accession>
<dbReference type="RefSeq" id="WP_331927612.1">
    <property type="nucleotide sequence ID" value="NZ_JBEPLU010000002.1"/>
</dbReference>
<evidence type="ECO:0000313" key="3">
    <source>
        <dbReference type="Proteomes" id="UP001549110"/>
    </source>
</evidence>
<evidence type="ECO:0008006" key="4">
    <source>
        <dbReference type="Google" id="ProtNLM"/>
    </source>
</evidence>
<protein>
    <recommendedName>
        <fullName evidence="4">Capsule biosynthesis protein</fullName>
    </recommendedName>
</protein>